<name>A0ABM7XEY1_9BACT</name>
<protein>
    <recommendedName>
        <fullName evidence="4">PorV/PorQ family protein</fullName>
    </recommendedName>
</protein>
<evidence type="ECO:0008006" key="4">
    <source>
        <dbReference type="Google" id="ProtNLM"/>
    </source>
</evidence>
<feature type="signal peptide" evidence="1">
    <location>
        <begin position="1"/>
        <end position="19"/>
    </location>
</feature>
<evidence type="ECO:0000256" key="1">
    <source>
        <dbReference type="SAM" id="SignalP"/>
    </source>
</evidence>
<evidence type="ECO:0000313" key="3">
    <source>
        <dbReference type="Proteomes" id="UP001162734"/>
    </source>
</evidence>
<dbReference type="Gene3D" id="2.40.160.60">
    <property type="entry name" value="Outer membrane protein transport protein (OMPP1/FadL/TodX)"/>
    <property type="match status" value="1"/>
</dbReference>
<sequence>MRSLALAATLALLAGPARAATPGPMTAADLGGIRALSLGGAFRGLTGGNEGIFLNAASLAAQKRYSLEAQFVTDRTGADTDAQWLGLSVVDSAGASVAAGMAYTRFPAGKTQGNAYHLALATPIGESLFFGVTGKYFQVDGPGDRVRDLNADAGLYWRVNSYLSLGAAGYNLLSSSHREQMPRGAGVGIALGDERSFHVVGDWRGDFDRKDAKLTNAWSGGVEYLLAEMFPLRAGFVSDDTLGGSFWTAGAGIVTAGGVALDVGYRQAVDDGSRRTVGVALKMMLPGM</sequence>
<proteinExistence type="predicted"/>
<feature type="chain" id="PRO_5046609800" description="PorV/PorQ family protein" evidence="1">
    <location>
        <begin position="20"/>
        <end position="288"/>
    </location>
</feature>
<gene>
    <name evidence="2" type="ORF">AMPC_35630</name>
</gene>
<evidence type="ECO:0000313" key="2">
    <source>
        <dbReference type="EMBL" id="BDG10450.1"/>
    </source>
</evidence>
<keyword evidence="1" id="KW-0732">Signal</keyword>
<organism evidence="2 3">
    <name type="scientific">Anaeromyxobacter paludicola</name>
    <dbReference type="NCBI Taxonomy" id="2918171"/>
    <lineage>
        <taxon>Bacteria</taxon>
        <taxon>Pseudomonadati</taxon>
        <taxon>Myxococcota</taxon>
        <taxon>Myxococcia</taxon>
        <taxon>Myxococcales</taxon>
        <taxon>Cystobacterineae</taxon>
        <taxon>Anaeromyxobacteraceae</taxon>
        <taxon>Anaeromyxobacter</taxon>
    </lineage>
</organism>
<dbReference type="RefSeq" id="WP_248342940.1">
    <property type="nucleotide sequence ID" value="NZ_AP025592.1"/>
</dbReference>
<dbReference type="EMBL" id="AP025592">
    <property type="protein sequence ID" value="BDG10450.1"/>
    <property type="molecule type" value="Genomic_DNA"/>
</dbReference>
<reference evidence="3" key="1">
    <citation type="journal article" date="2022" name="Int. J. Syst. Evol. Microbiol.">
        <title>Anaeromyxobacter oryzae sp. nov., Anaeromyxobacter diazotrophicus sp. nov. and Anaeromyxobacter paludicola sp. nov., isolated from paddy soils.</title>
        <authorList>
            <person name="Itoh H."/>
            <person name="Xu Z."/>
            <person name="Mise K."/>
            <person name="Masuda Y."/>
            <person name="Ushijima N."/>
            <person name="Hayakawa C."/>
            <person name="Shiratori Y."/>
            <person name="Senoo K."/>
        </authorList>
    </citation>
    <scope>NUCLEOTIDE SEQUENCE [LARGE SCALE GENOMIC DNA]</scope>
    <source>
        <strain evidence="3">Red630</strain>
    </source>
</reference>
<dbReference type="Proteomes" id="UP001162734">
    <property type="component" value="Chromosome"/>
</dbReference>
<keyword evidence="3" id="KW-1185">Reference proteome</keyword>
<accession>A0ABM7XEY1</accession>